<dbReference type="SUPFAM" id="SSF48179">
    <property type="entry name" value="6-phosphogluconate dehydrogenase C-terminal domain-like"/>
    <property type="match status" value="1"/>
</dbReference>
<dbReference type="InterPro" id="IPR006115">
    <property type="entry name" value="6PGDH_NADP-bd"/>
</dbReference>
<comment type="similarity">
    <text evidence="1">Belongs to the HIBADH-related family. NP60 subfamily.</text>
</comment>
<feature type="active site" evidence="4">
    <location>
        <position position="181"/>
    </location>
</feature>
<dbReference type="InterPro" id="IPR036291">
    <property type="entry name" value="NAD(P)-bd_dom_sf"/>
</dbReference>
<dbReference type="PANTHER" id="PTHR43580">
    <property type="entry name" value="OXIDOREDUCTASE GLYR1-RELATED"/>
    <property type="match status" value="1"/>
</dbReference>
<dbReference type="Gene3D" id="3.40.50.720">
    <property type="entry name" value="NAD(P)-binding Rossmann-like Domain"/>
    <property type="match status" value="1"/>
</dbReference>
<keyword evidence="3" id="KW-0520">NAD</keyword>
<gene>
    <name evidence="7" type="ORF">B0T26DRAFT_739498</name>
</gene>
<protein>
    <submittedName>
        <fullName evidence="7">NAD binding domain of 6-phosphogluconate dehydrogenase-domain-containing protein</fullName>
    </submittedName>
</protein>
<evidence type="ECO:0000313" key="8">
    <source>
        <dbReference type="Proteomes" id="UP001172101"/>
    </source>
</evidence>
<dbReference type="GeneID" id="85326987"/>
<dbReference type="RefSeq" id="XP_060298142.1">
    <property type="nucleotide sequence ID" value="XM_060443717.1"/>
</dbReference>
<comment type="caution">
    <text evidence="7">The sequence shown here is derived from an EMBL/GenBank/DDBJ whole genome shotgun (WGS) entry which is preliminary data.</text>
</comment>
<dbReference type="InterPro" id="IPR008927">
    <property type="entry name" value="6-PGluconate_DH-like_C_sf"/>
</dbReference>
<dbReference type="Proteomes" id="UP001172101">
    <property type="component" value="Unassembled WGS sequence"/>
</dbReference>
<keyword evidence="8" id="KW-1185">Reference proteome</keyword>
<feature type="domain" description="6-phosphogluconate dehydrogenase NADP-binding" evidence="5">
    <location>
        <begin position="6"/>
        <end position="163"/>
    </location>
</feature>
<dbReference type="InterPro" id="IPR015815">
    <property type="entry name" value="HIBADH-related"/>
</dbReference>
<dbReference type="Pfam" id="PF14833">
    <property type="entry name" value="NAD_binding_11"/>
    <property type="match status" value="1"/>
</dbReference>
<keyword evidence="2" id="KW-0560">Oxidoreductase</keyword>
<evidence type="ECO:0000256" key="4">
    <source>
        <dbReference type="PIRSR" id="PIRSR000103-1"/>
    </source>
</evidence>
<evidence type="ECO:0000256" key="2">
    <source>
        <dbReference type="ARBA" id="ARBA00023002"/>
    </source>
</evidence>
<name>A0AA40AUE9_9PEZI</name>
<dbReference type="GO" id="GO:0050661">
    <property type="term" value="F:NADP binding"/>
    <property type="evidence" value="ECO:0007669"/>
    <property type="project" value="InterPro"/>
</dbReference>
<proteinExistence type="inferred from homology"/>
<dbReference type="InterPro" id="IPR029154">
    <property type="entry name" value="HIBADH-like_NADP-bd"/>
</dbReference>
<evidence type="ECO:0000259" key="5">
    <source>
        <dbReference type="Pfam" id="PF03446"/>
    </source>
</evidence>
<dbReference type="InterPro" id="IPR013328">
    <property type="entry name" value="6PGD_dom2"/>
</dbReference>
<evidence type="ECO:0000313" key="7">
    <source>
        <dbReference type="EMBL" id="KAK0722218.1"/>
    </source>
</evidence>
<dbReference type="GO" id="GO:0016491">
    <property type="term" value="F:oxidoreductase activity"/>
    <property type="evidence" value="ECO:0007669"/>
    <property type="project" value="UniProtKB-KW"/>
</dbReference>
<evidence type="ECO:0000259" key="6">
    <source>
        <dbReference type="Pfam" id="PF14833"/>
    </source>
</evidence>
<reference evidence="7" key="1">
    <citation type="submission" date="2023-06" db="EMBL/GenBank/DDBJ databases">
        <title>Genome-scale phylogeny and comparative genomics of the fungal order Sordariales.</title>
        <authorList>
            <consortium name="Lawrence Berkeley National Laboratory"/>
            <person name="Hensen N."/>
            <person name="Bonometti L."/>
            <person name="Westerberg I."/>
            <person name="Brannstrom I.O."/>
            <person name="Guillou S."/>
            <person name="Cros-Aarteil S."/>
            <person name="Calhoun S."/>
            <person name="Haridas S."/>
            <person name="Kuo A."/>
            <person name="Mondo S."/>
            <person name="Pangilinan J."/>
            <person name="Riley R."/>
            <person name="LaButti K."/>
            <person name="Andreopoulos B."/>
            <person name="Lipzen A."/>
            <person name="Chen C."/>
            <person name="Yanf M."/>
            <person name="Daum C."/>
            <person name="Ng V."/>
            <person name="Clum A."/>
            <person name="Steindorff A."/>
            <person name="Ohm R."/>
            <person name="Martin F."/>
            <person name="Silar P."/>
            <person name="Natvig D."/>
            <person name="Lalanne C."/>
            <person name="Gautier V."/>
            <person name="Ament-velasquez S.L."/>
            <person name="Kruys A."/>
            <person name="Hutchinson M.I."/>
            <person name="Powell A.J."/>
            <person name="Barry K."/>
            <person name="Miller A.N."/>
            <person name="Grigoriev I.V."/>
            <person name="Debuchy R."/>
            <person name="Gladieux P."/>
            <person name="Thoren M.H."/>
            <person name="Johannesson H."/>
        </authorList>
    </citation>
    <scope>NUCLEOTIDE SEQUENCE</scope>
    <source>
        <strain evidence="7">SMH2392-1A</strain>
    </source>
</reference>
<dbReference type="SUPFAM" id="SSF51735">
    <property type="entry name" value="NAD(P)-binding Rossmann-fold domains"/>
    <property type="match status" value="1"/>
</dbReference>
<sequence length="309" mass="32902">MAPRLFWIGLGNMGQGMCKNIVEKGNLDQPLLIYNRTRQRSVELSEKLAADKTAVVDSVAEGVTQADVIITCVANDKAVEATVDEIIKQGGDIAGKLFIDCSTIHPDTTERIGKALADEGAEFVAGPVFGAAAMAESGMLISVLAGPKTSVDRARPYFKGVTARAEIDMSGEPWGKALLLKVTGNTFILGMVEMLAEGHVLAEKTGLGTKYLDSLVGNMFGGPFGAYSARLVSGDYYKRDPPAFAVDLARKDAGHALCLAKAAGTRMRIVEVAEEHLKLVKEHVGENGDLAGIYGAVRREAGLDYRNEA</sequence>
<dbReference type="AlphaFoldDB" id="A0AA40AUE9"/>
<dbReference type="EMBL" id="JAUIRO010000003">
    <property type="protein sequence ID" value="KAK0722218.1"/>
    <property type="molecule type" value="Genomic_DNA"/>
</dbReference>
<feature type="domain" description="3-hydroxyisobutyrate dehydrogenase-like NAD-binding" evidence="6">
    <location>
        <begin position="176"/>
        <end position="294"/>
    </location>
</feature>
<organism evidence="7 8">
    <name type="scientific">Lasiosphaeria miniovina</name>
    <dbReference type="NCBI Taxonomy" id="1954250"/>
    <lineage>
        <taxon>Eukaryota</taxon>
        <taxon>Fungi</taxon>
        <taxon>Dikarya</taxon>
        <taxon>Ascomycota</taxon>
        <taxon>Pezizomycotina</taxon>
        <taxon>Sordariomycetes</taxon>
        <taxon>Sordariomycetidae</taxon>
        <taxon>Sordariales</taxon>
        <taxon>Lasiosphaeriaceae</taxon>
        <taxon>Lasiosphaeria</taxon>
    </lineage>
</organism>
<dbReference type="InterPro" id="IPR051265">
    <property type="entry name" value="HIBADH-related_NP60_sf"/>
</dbReference>
<dbReference type="Pfam" id="PF03446">
    <property type="entry name" value="NAD_binding_2"/>
    <property type="match status" value="1"/>
</dbReference>
<dbReference type="PANTHER" id="PTHR43580:SF3">
    <property type="entry name" value="6-PHOSPHOGLUCONATE DEHYDROGENASE FAMILY PROTEIN (AFU_ORTHOLOGUE AFUA_2G11600)"/>
    <property type="match status" value="1"/>
</dbReference>
<accession>A0AA40AUE9</accession>
<evidence type="ECO:0000256" key="1">
    <source>
        <dbReference type="ARBA" id="ARBA00007598"/>
    </source>
</evidence>
<dbReference type="Gene3D" id="1.10.1040.10">
    <property type="entry name" value="N-(1-d-carboxylethyl)-l-norvaline Dehydrogenase, domain 2"/>
    <property type="match status" value="1"/>
</dbReference>
<dbReference type="PIRSF" id="PIRSF000103">
    <property type="entry name" value="HIBADH"/>
    <property type="match status" value="1"/>
</dbReference>
<evidence type="ECO:0000256" key="3">
    <source>
        <dbReference type="ARBA" id="ARBA00023027"/>
    </source>
</evidence>
<dbReference type="GO" id="GO:0051287">
    <property type="term" value="F:NAD binding"/>
    <property type="evidence" value="ECO:0007669"/>
    <property type="project" value="InterPro"/>
</dbReference>